<reference evidence="2 3" key="1">
    <citation type="submission" date="2018-06" db="EMBL/GenBank/DDBJ databases">
        <authorList>
            <consortium name="Pathogen Informatics"/>
            <person name="Doyle S."/>
        </authorList>
    </citation>
    <scope>NUCLEOTIDE SEQUENCE [LARGE SCALE GENOMIC DNA]</scope>
    <source>
        <strain evidence="2 3">NCTC10736</strain>
    </source>
</reference>
<proteinExistence type="predicted"/>
<dbReference type="GO" id="GO:0032259">
    <property type="term" value="P:methylation"/>
    <property type="evidence" value="ECO:0007669"/>
    <property type="project" value="UniProtKB-KW"/>
</dbReference>
<name>A0A379ZTT5_9GAMM</name>
<dbReference type="SUPFAM" id="SSF53335">
    <property type="entry name" value="S-adenosyl-L-methionine-dependent methyltransferases"/>
    <property type="match status" value="1"/>
</dbReference>
<dbReference type="GO" id="GO:0008168">
    <property type="term" value="F:methyltransferase activity"/>
    <property type="evidence" value="ECO:0007669"/>
    <property type="project" value="UniProtKB-KW"/>
</dbReference>
<dbReference type="InterPro" id="IPR016980">
    <property type="entry name" value="S-AdoMet-dep_MeTrfase_Alr7345"/>
</dbReference>
<evidence type="ECO:0000313" key="2">
    <source>
        <dbReference type="EMBL" id="SUI67171.1"/>
    </source>
</evidence>
<dbReference type="RefSeq" id="WP_115405561.1">
    <property type="nucleotide sequence ID" value="NZ_UGYV01000001.1"/>
</dbReference>
<dbReference type="EMBL" id="UGYV01000001">
    <property type="protein sequence ID" value="SUI67171.1"/>
    <property type="molecule type" value="Genomic_DNA"/>
</dbReference>
<keyword evidence="1" id="KW-0732">Signal</keyword>
<protein>
    <submittedName>
        <fullName evidence="2">Predicted methyltransferase</fullName>
    </submittedName>
</protein>
<feature type="chain" id="PRO_5016837730" evidence="1">
    <location>
        <begin position="23"/>
        <end position="270"/>
    </location>
</feature>
<dbReference type="AlphaFoldDB" id="A0A379ZTT5"/>
<accession>A0A379ZTT5</accession>
<dbReference type="InterPro" id="IPR029063">
    <property type="entry name" value="SAM-dependent_MTases_sf"/>
</dbReference>
<keyword evidence="2" id="KW-0808">Transferase</keyword>
<feature type="signal peptide" evidence="1">
    <location>
        <begin position="1"/>
        <end position="22"/>
    </location>
</feature>
<evidence type="ECO:0000256" key="1">
    <source>
        <dbReference type="SAM" id="SignalP"/>
    </source>
</evidence>
<gene>
    <name evidence="2" type="ORF">NCTC10736_00911</name>
</gene>
<dbReference type="Proteomes" id="UP000255061">
    <property type="component" value="Unassembled WGS sequence"/>
</dbReference>
<organism evidence="2 3">
    <name type="scientific">Shewanella morhuae</name>
    <dbReference type="NCBI Taxonomy" id="365591"/>
    <lineage>
        <taxon>Bacteria</taxon>
        <taxon>Pseudomonadati</taxon>
        <taxon>Pseudomonadota</taxon>
        <taxon>Gammaproteobacteria</taxon>
        <taxon>Alteromonadales</taxon>
        <taxon>Shewanellaceae</taxon>
        <taxon>Shewanella</taxon>
    </lineage>
</organism>
<keyword evidence="2" id="KW-0489">Methyltransferase</keyword>
<evidence type="ECO:0000313" key="3">
    <source>
        <dbReference type="Proteomes" id="UP000255061"/>
    </source>
</evidence>
<sequence length="270" mass="29726">MKKVTLVASLLMAGLCSSVTYADESLDKVLKSDFRQAKNVSRDVYRHPAETLHFFGITPTQTVVELWPGNGWYSEILGPYLAKEGHYIAASFETAPATDTPGNRYRANAGTKYNAWMTANKDALGNATMITFDPPYKMDLGADSSADLVLTFRNLHNWASADQLEDVFVASYKVLKDGGIFGVVEHRANEGMNLSTGYMDQTSMIDLAKKVGFTLVETSEINANPKDTKDYAKGVWALPPSFGLGDTDKDKYQAIGESDRMTLKFVKKSS</sequence>
<dbReference type="PIRSF" id="PIRSF031679">
    <property type="entry name" value="Mtase_Alr7345_prd"/>
    <property type="match status" value="1"/>
</dbReference>
<dbReference type="Gene3D" id="3.40.50.150">
    <property type="entry name" value="Vaccinia Virus protein VP39"/>
    <property type="match status" value="1"/>
</dbReference>